<proteinExistence type="predicted"/>
<sequence>MAKKSGMVFVLGAALGALAGMLLAPQSGKKNREWVQQKVVELNTMLKESGVDKDIKQFFAEKTEETTELYNEVKDAVLTHAAHLYKEAGKLTEEDYSAAIEKTLMRFKKNLETSKAKLVPLRAHFKSQWKNIKHEFEKRIEA</sequence>
<feature type="signal peptide" evidence="1">
    <location>
        <begin position="1"/>
        <end position="19"/>
    </location>
</feature>
<name>A0A2M8KVK0_9BACT</name>
<evidence type="ECO:0000256" key="1">
    <source>
        <dbReference type="SAM" id="SignalP"/>
    </source>
</evidence>
<organism evidence="2 3">
    <name type="scientific">Candidatus Roizmanbacteria bacterium CG10_big_fil_rev_8_21_14_0_10_45_7</name>
    <dbReference type="NCBI Taxonomy" id="1974854"/>
    <lineage>
        <taxon>Bacteria</taxon>
        <taxon>Candidatus Roizmaniibacteriota</taxon>
    </lineage>
</organism>
<comment type="caution">
    <text evidence="2">The sequence shown here is derived from an EMBL/GenBank/DDBJ whole genome shotgun (WGS) entry which is preliminary data.</text>
</comment>
<dbReference type="EMBL" id="PFEE01000009">
    <property type="protein sequence ID" value="PJE63948.1"/>
    <property type="molecule type" value="Genomic_DNA"/>
</dbReference>
<evidence type="ECO:0000313" key="3">
    <source>
        <dbReference type="Proteomes" id="UP000231569"/>
    </source>
</evidence>
<evidence type="ECO:0008006" key="4">
    <source>
        <dbReference type="Google" id="ProtNLM"/>
    </source>
</evidence>
<dbReference type="AlphaFoldDB" id="A0A2M8KVK0"/>
<feature type="chain" id="PRO_5014630823" description="YtxH domain-containing protein" evidence="1">
    <location>
        <begin position="20"/>
        <end position="142"/>
    </location>
</feature>
<gene>
    <name evidence="2" type="ORF">COU89_00460</name>
</gene>
<keyword evidence="1" id="KW-0732">Signal</keyword>
<protein>
    <recommendedName>
        <fullName evidence="4">YtxH domain-containing protein</fullName>
    </recommendedName>
</protein>
<accession>A0A2M8KVK0</accession>
<dbReference type="Proteomes" id="UP000231569">
    <property type="component" value="Unassembled WGS sequence"/>
</dbReference>
<evidence type="ECO:0000313" key="2">
    <source>
        <dbReference type="EMBL" id="PJE63948.1"/>
    </source>
</evidence>
<reference evidence="3" key="1">
    <citation type="submission" date="2017-09" db="EMBL/GenBank/DDBJ databases">
        <title>Depth-based differentiation of microbial function through sediment-hosted aquifers and enrichment of novel symbionts in the deep terrestrial subsurface.</title>
        <authorList>
            <person name="Probst A.J."/>
            <person name="Ladd B."/>
            <person name="Jarett J.K."/>
            <person name="Geller-Mcgrath D.E."/>
            <person name="Sieber C.M.K."/>
            <person name="Emerson J.B."/>
            <person name="Anantharaman K."/>
            <person name="Thomas B.C."/>
            <person name="Malmstrom R."/>
            <person name="Stieglmeier M."/>
            <person name="Klingl A."/>
            <person name="Woyke T."/>
            <person name="Ryan C.M."/>
            <person name="Banfield J.F."/>
        </authorList>
    </citation>
    <scope>NUCLEOTIDE SEQUENCE [LARGE SCALE GENOMIC DNA]</scope>
</reference>